<dbReference type="EMBL" id="VYZI01001989">
    <property type="protein sequence ID" value="NWR81765.1"/>
    <property type="molecule type" value="Genomic_DNA"/>
</dbReference>
<organism evidence="3 4">
    <name type="scientific">Centropus unirufus</name>
    <dbReference type="NCBI Taxonomy" id="1118519"/>
    <lineage>
        <taxon>Eukaryota</taxon>
        <taxon>Metazoa</taxon>
        <taxon>Chordata</taxon>
        <taxon>Craniata</taxon>
        <taxon>Vertebrata</taxon>
        <taxon>Euteleostomi</taxon>
        <taxon>Archelosauria</taxon>
        <taxon>Archosauria</taxon>
        <taxon>Dinosauria</taxon>
        <taxon>Saurischia</taxon>
        <taxon>Theropoda</taxon>
        <taxon>Coelurosauria</taxon>
        <taxon>Aves</taxon>
        <taxon>Neognathae</taxon>
        <taxon>Neoaves</taxon>
        <taxon>Otidimorphae</taxon>
        <taxon>Cuculiformes</taxon>
        <taxon>Centropidae</taxon>
        <taxon>Centropus</taxon>
    </lineage>
</organism>
<dbReference type="SUPFAM" id="SSF48726">
    <property type="entry name" value="Immunoglobulin"/>
    <property type="match status" value="1"/>
</dbReference>
<reference evidence="3 4" key="1">
    <citation type="submission" date="2019-09" db="EMBL/GenBank/DDBJ databases">
        <title>Bird 10,000 Genomes (B10K) Project - Family phase.</title>
        <authorList>
            <person name="Zhang G."/>
        </authorList>
    </citation>
    <scope>NUCLEOTIDE SEQUENCE [LARGE SCALE GENOMIC DNA]</scope>
    <source>
        <strain evidence="3">B10K-DU-017-25</strain>
        <tissue evidence="3">Mixed tissue sample</tissue>
    </source>
</reference>
<dbReference type="GO" id="GO:0007155">
    <property type="term" value="P:cell adhesion"/>
    <property type="evidence" value="ECO:0007669"/>
    <property type="project" value="InterPro"/>
</dbReference>
<dbReference type="FunFam" id="2.60.40.10:FF:000641">
    <property type="entry name" value="Intercellular adhesion molecule 1"/>
    <property type="match status" value="1"/>
</dbReference>
<accession>A0A7K5ADF8</accession>
<dbReference type="InterPro" id="IPR013783">
    <property type="entry name" value="Ig-like_fold"/>
</dbReference>
<keyword evidence="4" id="KW-1185">Reference proteome</keyword>
<gene>
    <name evidence="3" type="primary">Icam5_0</name>
    <name evidence="3" type="ORF">CENUNI_R14893</name>
</gene>
<evidence type="ECO:0000313" key="4">
    <source>
        <dbReference type="Proteomes" id="UP000517892"/>
    </source>
</evidence>
<evidence type="ECO:0000313" key="3">
    <source>
        <dbReference type="EMBL" id="NWR81765.1"/>
    </source>
</evidence>
<dbReference type="OrthoDB" id="6250964at2759"/>
<dbReference type="PANTHER" id="PTHR13771">
    <property type="entry name" value="INTERCELLULAR ADHESION MOLECULE"/>
    <property type="match status" value="1"/>
</dbReference>
<comment type="caution">
    <text evidence="3">The sequence shown here is derived from an EMBL/GenBank/DDBJ whole genome shotgun (WGS) entry which is preliminary data.</text>
</comment>
<dbReference type="AlphaFoldDB" id="A0A7K5ADF8"/>
<feature type="non-terminal residue" evidence="3">
    <location>
        <position position="68"/>
    </location>
</feature>
<dbReference type="PROSITE" id="PS50835">
    <property type="entry name" value="IG_LIKE"/>
    <property type="match status" value="1"/>
</dbReference>
<dbReference type="GO" id="GO:0005178">
    <property type="term" value="F:integrin binding"/>
    <property type="evidence" value="ECO:0007669"/>
    <property type="project" value="InterPro"/>
</dbReference>
<dbReference type="InterPro" id="IPR036179">
    <property type="entry name" value="Ig-like_dom_sf"/>
</dbReference>
<dbReference type="PANTHER" id="PTHR13771:SF9">
    <property type="entry name" value="INTERCELLULAR ADHESION MOLECULE 5"/>
    <property type="match status" value="1"/>
</dbReference>
<dbReference type="Proteomes" id="UP000517892">
    <property type="component" value="Unassembled WGS sequence"/>
</dbReference>
<dbReference type="InterPro" id="IPR047012">
    <property type="entry name" value="ICAM_VCAM"/>
</dbReference>
<feature type="non-terminal residue" evidence="3">
    <location>
        <position position="1"/>
    </location>
</feature>
<protein>
    <submittedName>
        <fullName evidence="3">ICAM5 protein</fullName>
    </submittedName>
</protein>
<sequence length="68" mass="7053">LECRARGNPPPQLVCTKDGEPFPVGVPRPVTRADAGTYRCQATNRLGAAERNVTVSVECESGLGGLGG</sequence>
<evidence type="ECO:0000256" key="1">
    <source>
        <dbReference type="SAM" id="MobiDB-lite"/>
    </source>
</evidence>
<dbReference type="InterPro" id="IPR007110">
    <property type="entry name" value="Ig-like_dom"/>
</dbReference>
<dbReference type="Pfam" id="PF13895">
    <property type="entry name" value="Ig_2"/>
    <property type="match status" value="1"/>
</dbReference>
<evidence type="ECO:0000259" key="2">
    <source>
        <dbReference type="PROSITE" id="PS50835"/>
    </source>
</evidence>
<feature type="domain" description="Ig-like" evidence="2">
    <location>
        <begin position="1"/>
        <end position="56"/>
    </location>
</feature>
<feature type="region of interest" description="Disordered" evidence="1">
    <location>
        <begin position="1"/>
        <end position="20"/>
    </location>
</feature>
<proteinExistence type="predicted"/>
<dbReference type="Gene3D" id="2.60.40.10">
    <property type="entry name" value="Immunoglobulins"/>
    <property type="match status" value="1"/>
</dbReference>
<dbReference type="GO" id="GO:0005886">
    <property type="term" value="C:plasma membrane"/>
    <property type="evidence" value="ECO:0007669"/>
    <property type="project" value="TreeGrafter"/>
</dbReference>
<name>A0A7K5ADF8_9AVES</name>